<keyword evidence="5" id="KW-0966">Cell projection</keyword>
<dbReference type="InterPro" id="IPR001611">
    <property type="entry name" value="Leu-rich_rpt"/>
</dbReference>
<dbReference type="GO" id="GO:0035082">
    <property type="term" value="P:axoneme assembly"/>
    <property type="evidence" value="ECO:0007669"/>
    <property type="project" value="TreeGrafter"/>
</dbReference>
<evidence type="ECO:0000256" key="6">
    <source>
        <dbReference type="SAM" id="MobiDB-lite"/>
    </source>
</evidence>
<comment type="subcellular location">
    <subcellularLocation>
        <location evidence="1">Cell projection</location>
        <location evidence="1">Cilium</location>
    </subcellularLocation>
</comment>
<evidence type="ECO:0000256" key="2">
    <source>
        <dbReference type="ARBA" id="ARBA00022614"/>
    </source>
</evidence>
<sequence>MGDEVNDKIQDEGFKEKMGEAKITAVIEDPFDDLIQDERVKEKQENQEGMKTLEVVTATQKKGGEAKITSVIKDTVDDKIKDEEVKENHKNQEPQEGMTKQQWPRMTKKFLRDHCKKNKLYCTPYLNDTLYLHFKGFTTIENLEEYTGLKCLWLESNGLHRIQNLEAQTNLRCLFLTRTS</sequence>
<keyword evidence="8" id="KW-1185">Reference proteome</keyword>
<evidence type="ECO:0000256" key="3">
    <source>
        <dbReference type="ARBA" id="ARBA00022737"/>
    </source>
</evidence>
<protein>
    <recommendedName>
        <fullName evidence="9">Dynein assembly factor 1, axonemal</fullName>
    </recommendedName>
</protein>
<dbReference type="InterPro" id="IPR032675">
    <property type="entry name" value="LRR_dom_sf"/>
</dbReference>
<dbReference type="SUPFAM" id="SSF52058">
    <property type="entry name" value="L domain-like"/>
    <property type="match status" value="1"/>
</dbReference>
<dbReference type="EMBL" id="JAUZQC010000007">
    <property type="protein sequence ID" value="KAK5868314.1"/>
    <property type="molecule type" value="Genomic_DNA"/>
</dbReference>
<dbReference type="PANTHER" id="PTHR45973:SF9">
    <property type="entry name" value="LEUCINE-RICH REPEAT-CONTAINING PROTEIN 46"/>
    <property type="match status" value="1"/>
</dbReference>
<feature type="region of interest" description="Disordered" evidence="6">
    <location>
        <begin position="80"/>
        <end position="103"/>
    </location>
</feature>
<reference evidence="7 8" key="1">
    <citation type="journal article" date="2023" name="Genes (Basel)">
        <title>Chromosome-Level Genome Assembly and Circadian Gene Repertoire of the Patagonia Blennie Eleginops maclovinus-The Closest Ancestral Proxy of Antarctic Cryonotothenioids.</title>
        <authorList>
            <person name="Cheng C.C."/>
            <person name="Rivera-Colon A.G."/>
            <person name="Minhas B.F."/>
            <person name="Wilson L."/>
            <person name="Rayamajhi N."/>
            <person name="Vargas-Chacoff L."/>
            <person name="Catchen J.M."/>
        </authorList>
    </citation>
    <scope>NUCLEOTIDE SEQUENCE [LARGE SCALE GENOMIC DNA]</scope>
    <source>
        <strain evidence="7">JMC-PN-2008</strain>
    </source>
</reference>
<keyword evidence="2" id="KW-0433">Leucine-rich repeat</keyword>
<keyword evidence="3" id="KW-0677">Repeat</keyword>
<dbReference type="InterPro" id="IPR050576">
    <property type="entry name" value="Cilia_flagella_integrity"/>
</dbReference>
<organism evidence="7 8">
    <name type="scientific">Eleginops maclovinus</name>
    <name type="common">Patagonian blennie</name>
    <name type="synonym">Eleginus maclovinus</name>
    <dbReference type="NCBI Taxonomy" id="56733"/>
    <lineage>
        <taxon>Eukaryota</taxon>
        <taxon>Metazoa</taxon>
        <taxon>Chordata</taxon>
        <taxon>Craniata</taxon>
        <taxon>Vertebrata</taxon>
        <taxon>Euteleostomi</taxon>
        <taxon>Actinopterygii</taxon>
        <taxon>Neopterygii</taxon>
        <taxon>Teleostei</taxon>
        <taxon>Neoteleostei</taxon>
        <taxon>Acanthomorphata</taxon>
        <taxon>Eupercaria</taxon>
        <taxon>Perciformes</taxon>
        <taxon>Notothenioidei</taxon>
        <taxon>Eleginopidae</taxon>
        <taxon>Eleginops</taxon>
    </lineage>
</organism>
<keyword evidence="4" id="KW-0969">Cilium</keyword>
<reference evidence="7 8" key="2">
    <citation type="journal article" date="2023" name="Mol. Biol. Evol.">
        <title>Genomics of Secondarily Temperate Adaptation in the Only Non-Antarctic Icefish.</title>
        <authorList>
            <person name="Rivera-Colon A.G."/>
            <person name="Rayamajhi N."/>
            <person name="Minhas B.F."/>
            <person name="Madrigal G."/>
            <person name="Bilyk K.T."/>
            <person name="Yoon V."/>
            <person name="Hune M."/>
            <person name="Gregory S."/>
            <person name="Cheng C.H.C."/>
            <person name="Catchen J.M."/>
        </authorList>
    </citation>
    <scope>NUCLEOTIDE SEQUENCE [LARGE SCALE GENOMIC DNA]</scope>
    <source>
        <strain evidence="7">JMC-PN-2008</strain>
    </source>
</reference>
<evidence type="ECO:0000256" key="4">
    <source>
        <dbReference type="ARBA" id="ARBA00023069"/>
    </source>
</evidence>
<dbReference type="GO" id="GO:0005930">
    <property type="term" value="C:axoneme"/>
    <property type="evidence" value="ECO:0007669"/>
    <property type="project" value="TreeGrafter"/>
</dbReference>
<evidence type="ECO:0000313" key="8">
    <source>
        <dbReference type="Proteomes" id="UP001346869"/>
    </source>
</evidence>
<evidence type="ECO:0000313" key="7">
    <source>
        <dbReference type="EMBL" id="KAK5868314.1"/>
    </source>
</evidence>
<accession>A0AAN7XWJ2</accession>
<feature type="compositionally biased region" description="Basic and acidic residues" evidence="6">
    <location>
        <begin position="80"/>
        <end position="93"/>
    </location>
</feature>
<proteinExistence type="predicted"/>
<dbReference type="GO" id="GO:0070840">
    <property type="term" value="F:dynein complex binding"/>
    <property type="evidence" value="ECO:0007669"/>
    <property type="project" value="TreeGrafter"/>
</dbReference>
<evidence type="ECO:0000256" key="1">
    <source>
        <dbReference type="ARBA" id="ARBA00004138"/>
    </source>
</evidence>
<evidence type="ECO:0000256" key="5">
    <source>
        <dbReference type="ARBA" id="ARBA00023273"/>
    </source>
</evidence>
<name>A0AAN7XWJ2_ELEMC</name>
<dbReference type="Proteomes" id="UP001346869">
    <property type="component" value="Unassembled WGS sequence"/>
</dbReference>
<comment type="caution">
    <text evidence="7">The sequence shown here is derived from an EMBL/GenBank/DDBJ whole genome shotgun (WGS) entry which is preliminary data.</text>
</comment>
<dbReference type="AlphaFoldDB" id="A0AAN7XWJ2"/>
<dbReference type="PANTHER" id="PTHR45973">
    <property type="entry name" value="PROTEIN PHOSPHATASE 1 REGULATORY SUBUNIT SDS22-RELATED"/>
    <property type="match status" value="1"/>
</dbReference>
<dbReference type="PROSITE" id="PS51450">
    <property type="entry name" value="LRR"/>
    <property type="match status" value="1"/>
</dbReference>
<evidence type="ECO:0008006" key="9">
    <source>
        <dbReference type="Google" id="ProtNLM"/>
    </source>
</evidence>
<gene>
    <name evidence="7" type="ORF">PBY51_009341</name>
</gene>
<dbReference type="Gene3D" id="3.80.10.10">
    <property type="entry name" value="Ribonuclease Inhibitor"/>
    <property type="match status" value="1"/>
</dbReference>